<comment type="caution">
    <text evidence="1">The sequence shown here is derived from an EMBL/GenBank/DDBJ whole genome shotgun (WGS) entry which is preliminary data.</text>
</comment>
<organism evidence="1 2">
    <name type="scientific">Pseudomonas syringae</name>
    <dbReference type="NCBI Taxonomy" id="317"/>
    <lineage>
        <taxon>Bacteria</taxon>
        <taxon>Pseudomonadati</taxon>
        <taxon>Pseudomonadota</taxon>
        <taxon>Gammaproteobacteria</taxon>
        <taxon>Pseudomonadales</taxon>
        <taxon>Pseudomonadaceae</taxon>
        <taxon>Pseudomonas</taxon>
    </lineage>
</organism>
<dbReference type="EMBL" id="FOVV01000018">
    <property type="protein sequence ID" value="SFO42767.1"/>
    <property type="molecule type" value="Genomic_DNA"/>
</dbReference>
<dbReference type="AlphaFoldDB" id="A0AB38BZ63"/>
<reference evidence="1 2" key="1">
    <citation type="submission" date="2016-10" db="EMBL/GenBank/DDBJ databases">
        <authorList>
            <person name="Varghese N."/>
            <person name="Submissions S."/>
        </authorList>
    </citation>
    <scope>NUCLEOTIDE SEQUENCE [LARGE SCALE GENOMIC DNA]</scope>
    <source>
        <strain evidence="1 2">BS0292</strain>
    </source>
</reference>
<dbReference type="Proteomes" id="UP000183083">
    <property type="component" value="Unassembled WGS sequence"/>
</dbReference>
<name>A0AB38BZ63_PSESX</name>
<proteinExistence type="predicted"/>
<gene>
    <name evidence="1" type="ORF">SAMN05444065_11821</name>
</gene>
<accession>A0AB38BZ63</accession>
<protein>
    <submittedName>
        <fullName evidence="1">Uncharacterized protein</fullName>
    </submittedName>
</protein>
<evidence type="ECO:0000313" key="2">
    <source>
        <dbReference type="Proteomes" id="UP000183083"/>
    </source>
</evidence>
<evidence type="ECO:0000313" key="1">
    <source>
        <dbReference type="EMBL" id="SFO42767.1"/>
    </source>
</evidence>
<sequence>MGLHGVAGWTGNMFWLGDPIKNRSMDIKLLADIGG</sequence>